<sequence length="13" mass="1464">MPSIDEVKCCLLL</sequence>
<accession>A0AAV0K4H2</accession>
<evidence type="ECO:0000313" key="1">
    <source>
        <dbReference type="EMBL" id="CAI0415754.1"/>
    </source>
</evidence>
<evidence type="ECO:0000313" key="3">
    <source>
        <dbReference type="Proteomes" id="UP001154282"/>
    </source>
</evidence>
<evidence type="ECO:0000313" key="2">
    <source>
        <dbReference type="EMBL" id="CAI0416045.1"/>
    </source>
</evidence>
<dbReference type="EMBL" id="CAMGYJ010000005">
    <property type="protein sequence ID" value="CAI0416045.1"/>
    <property type="molecule type" value="Genomic_DNA"/>
</dbReference>
<organism evidence="1 3">
    <name type="scientific">Linum tenue</name>
    <dbReference type="NCBI Taxonomy" id="586396"/>
    <lineage>
        <taxon>Eukaryota</taxon>
        <taxon>Viridiplantae</taxon>
        <taxon>Streptophyta</taxon>
        <taxon>Embryophyta</taxon>
        <taxon>Tracheophyta</taxon>
        <taxon>Spermatophyta</taxon>
        <taxon>Magnoliopsida</taxon>
        <taxon>eudicotyledons</taxon>
        <taxon>Gunneridae</taxon>
        <taxon>Pentapetalae</taxon>
        <taxon>rosids</taxon>
        <taxon>fabids</taxon>
        <taxon>Malpighiales</taxon>
        <taxon>Linaceae</taxon>
        <taxon>Linum</taxon>
    </lineage>
</organism>
<comment type="caution">
    <text evidence="1">The sequence shown here is derived from an EMBL/GenBank/DDBJ whole genome shotgun (WGS) entry which is preliminary data.</text>
</comment>
<gene>
    <name evidence="1" type="ORF">LITE_LOCUS16745</name>
    <name evidence="2" type="ORF">LITE_LOCUS16822</name>
</gene>
<dbReference type="EMBL" id="CAMGYJ010000005">
    <property type="protein sequence ID" value="CAI0415754.1"/>
    <property type="molecule type" value="Genomic_DNA"/>
</dbReference>
<dbReference type="Proteomes" id="UP001154282">
    <property type="component" value="Unassembled WGS sequence"/>
</dbReference>
<keyword evidence="3" id="KW-1185">Reference proteome</keyword>
<protein>
    <submittedName>
        <fullName evidence="1">Uncharacterized protein</fullName>
    </submittedName>
</protein>
<name>A0AAV0K4H2_9ROSI</name>
<proteinExistence type="predicted"/>
<reference evidence="1" key="1">
    <citation type="submission" date="2022-08" db="EMBL/GenBank/DDBJ databases">
        <authorList>
            <person name="Gutierrez-Valencia J."/>
        </authorList>
    </citation>
    <scope>NUCLEOTIDE SEQUENCE</scope>
</reference>